<protein>
    <submittedName>
        <fullName evidence="1">Uncharacterized protein</fullName>
    </submittedName>
</protein>
<evidence type="ECO:0000313" key="2">
    <source>
        <dbReference type="Proteomes" id="UP001419268"/>
    </source>
</evidence>
<accession>A0AAP0KAN6</accession>
<dbReference type="Proteomes" id="UP001419268">
    <property type="component" value="Unassembled WGS sequence"/>
</dbReference>
<proteinExistence type="predicted"/>
<evidence type="ECO:0000313" key="1">
    <source>
        <dbReference type="EMBL" id="KAK9148445.1"/>
    </source>
</evidence>
<name>A0AAP0KAN6_9MAGN</name>
<organism evidence="1 2">
    <name type="scientific">Stephania cephalantha</name>
    <dbReference type="NCBI Taxonomy" id="152367"/>
    <lineage>
        <taxon>Eukaryota</taxon>
        <taxon>Viridiplantae</taxon>
        <taxon>Streptophyta</taxon>
        <taxon>Embryophyta</taxon>
        <taxon>Tracheophyta</taxon>
        <taxon>Spermatophyta</taxon>
        <taxon>Magnoliopsida</taxon>
        <taxon>Ranunculales</taxon>
        <taxon>Menispermaceae</taxon>
        <taxon>Menispermoideae</taxon>
        <taxon>Cissampelideae</taxon>
        <taxon>Stephania</taxon>
    </lineage>
</organism>
<dbReference type="AlphaFoldDB" id="A0AAP0KAN6"/>
<sequence length="62" mass="6910">MTEEGMRVSDIEGLESEAVKYFAKIFYHAQVNSDSVVGLVEERIDSAMNDELTAPTLWKNSG</sequence>
<gene>
    <name evidence="1" type="ORF">Scep_007202</name>
</gene>
<keyword evidence="2" id="KW-1185">Reference proteome</keyword>
<dbReference type="EMBL" id="JBBNAG010000003">
    <property type="protein sequence ID" value="KAK9148445.1"/>
    <property type="molecule type" value="Genomic_DNA"/>
</dbReference>
<comment type="caution">
    <text evidence="1">The sequence shown here is derived from an EMBL/GenBank/DDBJ whole genome shotgun (WGS) entry which is preliminary data.</text>
</comment>
<reference evidence="1 2" key="1">
    <citation type="submission" date="2024-01" db="EMBL/GenBank/DDBJ databases">
        <title>Genome assemblies of Stephania.</title>
        <authorList>
            <person name="Yang L."/>
        </authorList>
    </citation>
    <scope>NUCLEOTIDE SEQUENCE [LARGE SCALE GENOMIC DNA]</scope>
    <source>
        <strain evidence="1">JXDWG</strain>
        <tissue evidence="1">Leaf</tissue>
    </source>
</reference>